<proteinExistence type="predicted"/>
<gene>
    <name evidence="1" type="ORF">ACFY05_31915</name>
</gene>
<organism evidence="1 2">
    <name type="scientific">Microtetraspora fusca</name>
    <dbReference type="NCBI Taxonomy" id="1997"/>
    <lineage>
        <taxon>Bacteria</taxon>
        <taxon>Bacillati</taxon>
        <taxon>Actinomycetota</taxon>
        <taxon>Actinomycetes</taxon>
        <taxon>Streptosporangiales</taxon>
        <taxon>Streptosporangiaceae</taxon>
        <taxon>Microtetraspora</taxon>
    </lineage>
</organism>
<evidence type="ECO:0000313" key="1">
    <source>
        <dbReference type="EMBL" id="MFF4777472.1"/>
    </source>
</evidence>
<dbReference type="Proteomes" id="UP001602119">
    <property type="component" value="Unassembled WGS sequence"/>
</dbReference>
<protein>
    <submittedName>
        <fullName evidence="1">Uncharacterized protein</fullName>
    </submittedName>
</protein>
<dbReference type="EMBL" id="JBIAXI010000024">
    <property type="protein sequence ID" value="MFF4777472.1"/>
    <property type="molecule type" value="Genomic_DNA"/>
</dbReference>
<comment type="caution">
    <text evidence="1">The sequence shown here is derived from an EMBL/GenBank/DDBJ whole genome shotgun (WGS) entry which is preliminary data.</text>
</comment>
<dbReference type="RefSeq" id="WP_387345900.1">
    <property type="nucleotide sequence ID" value="NZ_JBIAXI010000024.1"/>
</dbReference>
<sequence length="190" mass="20851">MDQATIEATARAVVAALPKGVGPGERGMEPMTTAAEGDIVWIYSRGQYRRGVVVKVTPTRAEVRYTTASAIEESAKIHAIIRGTSEADTAASAERQARRNWKFYAEMADGTCSTYRRFASVYTPERKAKEMADYAARMAEHGNQVATYVRSCVEAALTALAQRKAESPDHLAHITYTTKAARITDLFRNA</sequence>
<accession>A0ABW6VH94</accession>
<keyword evidence="2" id="KW-1185">Reference proteome</keyword>
<reference evidence="1 2" key="1">
    <citation type="submission" date="2024-10" db="EMBL/GenBank/DDBJ databases">
        <title>The Natural Products Discovery Center: Release of the First 8490 Sequenced Strains for Exploring Actinobacteria Biosynthetic Diversity.</title>
        <authorList>
            <person name="Kalkreuter E."/>
            <person name="Kautsar S.A."/>
            <person name="Yang D."/>
            <person name="Bader C.D."/>
            <person name="Teijaro C.N."/>
            <person name="Fluegel L."/>
            <person name="Davis C.M."/>
            <person name="Simpson J.R."/>
            <person name="Lauterbach L."/>
            <person name="Steele A.D."/>
            <person name="Gui C."/>
            <person name="Meng S."/>
            <person name="Li G."/>
            <person name="Viehrig K."/>
            <person name="Ye F."/>
            <person name="Su P."/>
            <person name="Kiefer A.F."/>
            <person name="Nichols A."/>
            <person name="Cepeda A.J."/>
            <person name="Yan W."/>
            <person name="Fan B."/>
            <person name="Jiang Y."/>
            <person name="Adhikari A."/>
            <person name="Zheng C.-J."/>
            <person name="Schuster L."/>
            <person name="Cowan T.M."/>
            <person name="Smanski M.J."/>
            <person name="Chevrette M.G."/>
            <person name="De Carvalho L.P.S."/>
            <person name="Shen B."/>
        </authorList>
    </citation>
    <scope>NUCLEOTIDE SEQUENCE [LARGE SCALE GENOMIC DNA]</scope>
    <source>
        <strain evidence="1 2">NPDC001281</strain>
    </source>
</reference>
<name>A0ABW6VH94_MICFU</name>
<evidence type="ECO:0000313" key="2">
    <source>
        <dbReference type="Proteomes" id="UP001602119"/>
    </source>
</evidence>